<dbReference type="GO" id="GO:0016020">
    <property type="term" value="C:membrane"/>
    <property type="evidence" value="ECO:0007669"/>
    <property type="project" value="UniProtKB-SubCell"/>
</dbReference>
<dbReference type="InParanoid" id="A0A7N2M7B9"/>
<evidence type="ECO:0000256" key="5">
    <source>
        <dbReference type="ARBA" id="ARBA00022989"/>
    </source>
</evidence>
<keyword evidence="4 10" id="KW-0812">Transmembrane</keyword>
<feature type="region of interest" description="Disordered" evidence="9">
    <location>
        <begin position="106"/>
        <end position="130"/>
    </location>
</feature>
<gene>
    <name evidence="12" type="primary">LOC115957724</name>
</gene>
<dbReference type="InterPro" id="IPR032805">
    <property type="entry name" value="Wax_synthase_dom"/>
</dbReference>
<dbReference type="FunCoup" id="A0A7N2M7B9">
    <property type="interactions" value="1"/>
</dbReference>
<dbReference type="PANTHER" id="PTHR31595">
    <property type="entry name" value="LONG-CHAIN-ALCOHOL O-FATTY-ACYLTRANSFERASE 3-RELATED"/>
    <property type="match status" value="1"/>
</dbReference>
<dbReference type="PIRSF" id="PIRSF037006">
    <property type="entry name" value="Wax_synthase"/>
    <property type="match status" value="1"/>
</dbReference>
<keyword evidence="8" id="KW-0012">Acyltransferase</keyword>
<evidence type="ECO:0000313" key="13">
    <source>
        <dbReference type="Proteomes" id="UP000594261"/>
    </source>
</evidence>
<dbReference type="RefSeq" id="XP_030931896.1">
    <property type="nucleotide sequence ID" value="XM_031076036.1"/>
</dbReference>
<evidence type="ECO:0000256" key="7">
    <source>
        <dbReference type="ARBA" id="ARBA00023136"/>
    </source>
</evidence>
<dbReference type="OMA" id="HIYLAVE"/>
<dbReference type="Proteomes" id="UP000594261">
    <property type="component" value="Chromosome 8"/>
</dbReference>
<evidence type="ECO:0000256" key="8">
    <source>
        <dbReference type="ARBA" id="ARBA00023315"/>
    </source>
</evidence>
<sequence>MDAEIKNFIKVWITAITSLCYCYYIVARIPRGMIRLFFLLPIFYLFTMLPCNLNSFHLGAPTAFFLGWLGNFKLLLFAFDQGPLSPPLPKLLHFISIACLPIKLKQDPPPNTKNNKNSSHKSTPKSHNPTKMTRSMLLVIKALFLAMIIRAYNHRSNLHPYVILALYCCHIYLAVEIVLALAAAPVQAIFGFEIEPQFNEPYFATSLQDFWGHRWNIMVTSILRPTVYIPIRCISANVIGSRWAALPAIISTFIVSGLAHEVIYFYFTRVHPTWEVTWFFVLHGMCTAIEVVVKKAVANKWRLHRAISGPLTIVFMAVTGGWLFFPQLIRNGVDMKAIEEYSILVDFVKVNLPLHLPLGKS</sequence>
<name>A0A7N2M7B9_QUELO</name>
<dbReference type="OrthoDB" id="1077582at2759"/>
<feature type="transmembrane region" description="Helical" evidence="10">
    <location>
        <begin position="273"/>
        <end position="293"/>
    </location>
</feature>
<dbReference type="EMBL" id="LRBV02000008">
    <property type="status" value="NOT_ANNOTATED_CDS"/>
    <property type="molecule type" value="Genomic_DNA"/>
</dbReference>
<proteinExistence type="inferred from homology"/>
<evidence type="ECO:0000256" key="1">
    <source>
        <dbReference type="ARBA" id="ARBA00004141"/>
    </source>
</evidence>
<feature type="domain" description="Wax synthase" evidence="11">
    <location>
        <begin position="195"/>
        <end position="281"/>
    </location>
</feature>
<dbReference type="Gramene" id="QL08p008124:mrna">
    <property type="protein sequence ID" value="QL08p008124:mrna:CDS:1"/>
    <property type="gene ID" value="QL08p008124"/>
</dbReference>
<reference evidence="12" key="2">
    <citation type="submission" date="2021-01" db="UniProtKB">
        <authorList>
            <consortium name="EnsemblPlants"/>
        </authorList>
    </citation>
    <scope>IDENTIFICATION</scope>
</reference>
<keyword evidence="13" id="KW-1185">Reference proteome</keyword>
<evidence type="ECO:0000256" key="2">
    <source>
        <dbReference type="ARBA" id="ARBA00007282"/>
    </source>
</evidence>
<comment type="subcellular location">
    <subcellularLocation>
        <location evidence="1">Membrane</location>
        <topology evidence="1">Multi-pass membrane protein</topology>
    </subcellularLocation>
</comment>
<dbReference type="GO" id="GO:0006629">
    <property type="term" value="P:lipid metabolic process"/>
    <property type="evidence" value="ECO:0007669"/>
    <property type="project" value="UniProtKB-KW"/>
</dbReference>
<dbReference type="PANTHER" id="PTHR31595:SF70">
    <property type="entry name" value="LONG-CHAIN-ALCOHOL O-FATTY-ACYLTRANSFERASE 3-RELATED"/>
    <property type="match status" value="1"/>
</dbReference>
<dbReference type="GeneID" id="115957724"/>
<dbReference type="GO" id="GO:0008374">
    <property type="term" value="F:O-acyltransferase activity"/>
    <property type="evidence" value="ECO:0007669"/>
    <property type="project" value="InterPro"/>
</dbReference>
<keyword evidence="7 10" id="KW-0472">Membrane</keyword>
<evidence type="ECO:0000256" key="10">
    <source>
        <dbReference type="SAM" id="Phobius"/>
    </source>
</evidence>
<evidence type="ECO:0000256" key="6">
    <source>
        <dbReference type="ARBA" id="ARBA00023098"/>
    </source>
</evidence>
<dbReference type="InterPro" id="IPR044851">
    <property type="entry name" value="Wax_synthase"/>
</dbReference>
<feature type="transmembrane region" description="Helical" evidence="10">
    <location>
        <begin position="7"/>
        <end position="26"/>
    </location>
</feature>
<dbReference type="KEGG" id="qlo:115957724"/>
<organism evidence="12 13">
    <name type="scientific">Quercus lobata</name>
    <name type="common">Valley oak</name>
    <dbReference type="NCBI Taxonomy" id="97700"/>
    <lineage>
        <taxon>Eukaryota</taxon>
        <taxon>Viridiplantae</taxon>
        <taxon>Streptophyta</taxon>
        <taxon>Embryophyta</taxon>
        <taxon>Tracheophyta</taxon>
        <taxon>Spermatophyta</taxon>
        <taxon>Magnoliopsida</taxon>
        <taxon>eudicotyledons</taxon>
        <taxon>Gunneridae</taxon>
        <taxon>Pentapetalae</taxon>
        <taxon>rosids</taxon>
        <taxon>fabids</taxon>
        <taxon>Fagales</taxon>
        <taxon>Fagaceae</taxon>
        <taxon>Quercus</taxon>
    </lineage>
</organism>
<keyword evidence="3" id="KW-0808">Transferase</keyword>
<evidence type="ECO:0000256" key="9">
    <source>
        <dbReference type="SAM" id="MobiDB-lite"/>
    </source>
</evidence>
<protein>
    <recommendedName>
        <fullName evidence="11">Wax synthase domain-containing protein</fullName>
    </recommendedName>
</protein>
<dbReference type="AlphaFoldDB" id="A0A7N2M7B9"/>
<reference evidence="12 13" key="1">
    <citation type="journal article" date="2016" name="G3 (Bethesda)">
        <title>First Draft Assembly and Annotation of the Genome of a California Endemic Oak Quercus lobata Nee (Fagaceae).</title>
        <authorList>
            <person name="Sork V.L."/>
            <person name="Fitz-Gibbon S.T."/>
            <person name="Puiu D."/>
            <person name="Crepeau M."/>
            <person name="Gugger P.F."/>
            <person name="Sherman R."/>
            <person name="Stevens K."/>
            <person name="Langley C.H."/>
            <person name="Pellegrini M."/>
            <person name="Salzberg S.L."/>
        </authorList>
    </citation>
    <scope>NUCLEOTIDE SEQUENCE [LARGE SCALE GENOMIC DNA]</scope>
    <source>
        <strain evidence="12 13">cv. SW786</strain>
    </source>
</reference>
<evidence type="ECO:0000313" key="12">
    <source>
        <dbReference type="EnsemblPlants" id="QL08p008124:mrna:CDS:1"/>
    </source>
</evidence>
<accession>A0A7N2M7B9</accession>
<comment type="similarity">
    <text evidence="2">Belongs to the wax synthase family.</text>
</comment>
<dbReference type="EnsemblPlants" id="QL08p008124:mrna">
    <property type="protein sequence ID" value="QL08p008124:mrna:CDS:1"/>
    <property type="gene ID" value="QL08p008124"/>
</dbReference>
<feature type="transmembrane region" description="Helical" evidence="10">
    <location>
        <begin position="164"/>
        <end position="190"/>
    </location>
</feature>
<evidence type="ECO:0000259" key="11">
    <source>
        <dbReference type="Pfam" id="PF13813"/>
    </source>
</evidence>
<keyword evidence="5 10" id="KW-1133">Transmembrane helix</keyword>
<evidence type="ECO:0000256" key="4">
    <source>
        <dbReference type="ARBA" id="ARBA00022692"/>
    </source>
</evidence>
<feature type="transmembrane region" description="Helical" evidence="10">
    <location>
        <begin position="243"/>
        <end position="267"/>
    </location>
</feature>
<evidence type="ECO:0000256" key="3">
    <source>
        <dbReference type="ARBA" id="ARBA00022679"/>
    </source>
</evidence>
<feature type="transmembrane region" description="Helical" evidence="10">
    <location>
        <begin position="305"/>
        <end position="325"/>
    </location>
</feature>
<feature type="transmembrane region" description="Helical" evidence="10">
    <location>
        <begin position="32"/>
        <end position="51"/>
    </location>
</feature>
<feature type="transmembrane region" description="Helical" evidence="10">
    <location>
        <begin position="135"/>
        <end position="152"/>
    </location>
</feature>
<dbReference type="InterPro" id="IPR017088">
    <property type="entry name" value="Wax_synthase_Magnoliopsida"/>
</dbReference>
<keyword evidence="6" id="KW-0443">Lipid metabolism</keyword>
<dbReference type="Pfam" id="PF13813">
    <property type="entry name" value="MBOAT_2"/>
    <property type="match status" value="1"/>
</dbReference>